<proteinExistence type="predicted"/>
<organism evidence="1 2">
    <name type="scientific">Vigna unguiculata</name>
    <name type="common">Cowpea</name>
    <dbReference type="NCBI Taxonomy" id="3917"/>
    <lineage>
        <taxon>Eukaryota</taxon>
        <taxon>Viridiplantae</taxon>
        <taxon>Streptophyta</taxon>
        <taxon>Embryophyta</taxon>
        <taxon>Tracheophyta</taxon>
        <taxon>Spermatophyta</taxon>
        <taxon>Magnoliopsida</taxon>
        <taxon>eudicotyledons</taxon>
        <taxon>Gunneridae</taxon>
        <taxon>Pentapetalae</taxon>
        <taxon>rosids</taxon>
        <taxon>fabids</taxon>
        <taxon>Fabales</taxon>
        <taxon>Fabaceae</taxon>
        <taxon>Papilionoideae</taxon>
        <taxon>50 kb inversion clade</taxon>
        <taxon>NPAAA clade</taxon>
        <taxon>indigoferoid/millettioid clade</taxon>
        <taxon>Phaseoleae</taxon>
        <taxon>Vigna</taxon>
    </lineage>
</organism>
<dbReference type="EMBL" id="CP039350">
    <property type="protein sequence ID" value="QCD96401.1"/>
    <property type="molecule type" value="Genomic_DNA"/>
</dbReference>
<protein>
    <submittedName>
        <fullName evidence="1">Uncharacterized protein</fullName>
    </submittedName>
</protein>
<evidence type="ECO:0000313" key="1">
    <source>
        <dbReference type="EMBL" id="QCD96401.1"/>
    </source>
</evidence>
<accession>A0A4D6M7L1</accession>
<name>A0A4D6M7L1_VIGUN</name>
<evidence type="ECO:0000313" key="2">
    <source>
        <dbReference type="Proteomes" id="UP000501690"/>
    </source>
</evidence>
<reference evidence="1 2" key="1">
    <citation type="submission" date="2019-04" db="EMBL/GenBank/DDBJ databases">
        <title>An improved genome assembly and genetic linkage map for asparagus bean, Vigna unguiculata ssp. sesquipedialis.</title>
        <authorList>
            <person name="Xia Q."/>
            <person name="Zhang R."/>
            <person name="Dong Y."/>
        </authorList>
    </citation>
    <scope>NUCLEOTIDE SEQUENCE [LARGE SCALE GENOMIC DNA]</scope>
    <source>
        <tissue evidence="1">Leaf</tissue>
    </source>
</reference>
<keyword evidence="2" id="KW-1185">Reference proteome</keyword>
<gene>
    <name evidence="1" type="ORF">DEO72_LG6g1103</name>
</gene>
<sequence length="54" mass="6377">METIWGVRFSPAMLPVATGVDGGVSRRPWDLRQRRLLLEFWRLGRREDRVPLVK</sequence>
<dbReference type="Proteomes" id="UP000501690">
    <property type="component" value="Linkage Group LG6"/>
</dbReference>
<dbReference type="AlphaFoldDB" id="A0A4D6M7L1"/>